<dbReference type="InterPro" id="IPR003395">
    <property type="entry name" value="RecF/RecN/SMC_N"/>
</dbReference>
<dbReference type="AlphaFoldDB" id="A0A2J6WK93"/>
<comment type="function">
    <text evidence="6">Required for chromosome condensation and partitioning.</text>
</comment>
<reference evidence="8 9" key="1">
    <citation type="submission" date="2018-01" db="EMBL/GenBank/DDBJ databases">
        <title>Metagenomic assembled genomes from two thermal pools in the Uzon Caldera, Kamchatka, Russia.</title>
        <authorList>
            <person name="Wilkins L."/>
            <person name="Ettinger C."/>
        </authorList>
    </citation>
    <scope>NUCLEOTIDE SEQUENCE [LARGE SCALE GENOMIC DNA]</scope>
    <source>
        <strain evidence="8">ZAV-05</strain>
    </source>
</reference>
<dbReference type="GO" id="GO:0006260">
    <property type="term" value="P:DNA replication"/>
    <property type="evidence" value="ECO:0007669"/>
    <property type="project" value="UniProtKB-UniRule"/>
</dbReference>
<feature type="coiled-coil region" evidence="6">
    <location>
        <begin position="798"/>
        <end position="881"/>
    </location>
</feature>
<comment type="caution">
    <text evidence="8">The sequence shown here is derived from an EMBL/GenBank/DDBJ whole genome shotgun (WGS) entry which is preliminary data.</text>
</comment>
<dbReference type="Gene3D" id="1.10.287.1490">
    <property type="match status" value="1"/>
</dbReference>
<comment type="subunit">
    <text evidence="6">Homodimer.</text>
</comment>
<evidence type="ECO:0000259" key="7">
    <source>
        <dbReference type="Pfam" id="PF02463"/>
    </source>
</evidence>
<accession>A0A2J6WK93</accession>
<evidence type="ECO:0000313" key="9">
    <source>
        <dbReference type="Proteomes" id="UP000242881"/>
    </source>
</evidence>
<evidence type="ECO:0000256" key="2">
    <source>
        <dbReference type="ARBA" id="ARBA00022741"/>
    </source>
</evidence>
<dbReference type="InterPro" id="IPR024704">
    <property type="entry name" value="SMC"/>
</dbReference>
<evidence type="ECO:0000256" key="5">
    <source>
        <dbReference type="ARBA" id="ARBA00023125"/>
    </source>
</evidence>
<organism evidence="8 9">
    <name type="scientific">Calditerrivibrio nitroreducens</name>
    <dbReference type="NCBI Taxonomy" id="477976"/>
    <lineage>
        <taxon>Bacteria</taxon>
        <taxon>Pseudomonadati</taxon>
        <taxon>Deferribacterota</taxon>
        <taxon>Deferribacteres</taxon>
        <taxon>Deferribacterales</taxon>
        <taxon>Calditerrivibrionaceae</taxon>
    </lineage>
</organism>
<evidence type="ECO:0000256" key="4">
    <source>
        <dbReference type="ARBA" id="ARBA00023054"/>
    </source>
</evidence>
<dbReference type="GO" id="GO:0030261">
    <property type="term" value="P:chromosome condensation"/>
    <property type="evidence" value="ECO:0007669"/>
    <property type="project" value="InterPro"/>
</dbReference>
<proteinExistence type="inferred from homology"/>
<feature type="coiled-coil region" evidence="6">
    <location>
        <begin position="622"/>
        <end position="670"/>
    </location>
</feature>
<comment type="domain">
    <text evidence="6">Contains large globular domains required for ATP hydrolysis at each terminus and a third globular domain forming a flexible hinge near the middle of the molecule. These domains are separated by coiled-coil structures.</text>
</comment>
<feature type="coiled-coil region" evidence="6">
    <location>
        <begin position="258"/>
        <end position="439"/>
    </location>
</feature>
<keyword evidence="2 6" id="KW-0547">Nucleotide-binding</keyword>
<dbReference type="GO" id="GO:0005524">
    <property type="term" value="F:ATP binding"/>
    <property type="evidence" value="ECO:0007669"/>
    <property type="project" value="UniProtKB-UniRule"/>
</dbReference>
<dbReference type="GO" id="GO:0005737">
    <property type="term" value="C:cytoplasm"/>
    <property type="evidence" value="ECO:0007669"/>
    <property type="project" value="UniProtKB-SubCell"/>
</dbReference>
<keyword evidence="4 6" id="KW-0175">Coiled coil</keyword>
<dbReference type="InterPro" id="IPR027417">
    <property type="entry name" value="P-loop_NTPase"/>
</dbReference>
<dbReference type="InterPro" id="IPR011890">
    <property type="entry name" value="SMC_prok"/>
</dbReference>
<evidence type="ECO:0000256" key="6">
    <source>
        <dbReference type="HAMAP-Rule" id="MF_01894"/>
    </source>
</evidence>
<dbReference type="Pfam" id="PF02463">
    <property type="entry name" value="SMC_N"/>
    <property type="match status" value="1"/>
</dbReference>
<dbReference type="GO" id="GO:0003677">
    <property type="term" value="F:DNA binding"/>
    <property type="evidence" value="ECO:0007669"/>
    <property type="project" value="UniProtKB-UniRule"/>
</dbReference>
<feature type="domain" description="RecF/RecN/SMC N-terminal" evidence="7">
    <location>
        <begin position="4"/>
        <end position="1109"/>
    </location>
</feature>
<gene>
    <name evidence="6" type="primary">smc</name>
    <name evidence="8" type="ORF">C0187_04700</name>
</gene>
<name>A0A2J6WK93_9BACT</name>
<dbReference type="Gene3D" id="3.40.50.300">
    <property type="entry name" value="P-loop containing nucleotide triphosphate hydrolases"/>
    <property type="match status" value="2"/>
</dbReference>
<keyword evidence="3 6" id="KW-0067">ATP-binding</keyword>
<dbReference type="PANTHER" id="PTHR43977">
    <property type="entry name" value="STRUCTURAL MAINTENANCE OF CHROMOSOMES PROTEIN 3"/>
    <property type="match status" value="1"/>
</dbReference>
<comment type="subcellular location">
    <subcellularLocation>
        <location evidence="6">Cytoplasm</location>
    </subcellularLocation>
</comment>
<evidence type="ECO:0000256" key="1">
    <source>
        <dbReference type="ARBA" id="ARBA00022490"/>
    </source>
</evidence>
<dbReference type="GO" id="GO:0007059">
    <property type="term" value="P:chromosome segregation"/>
    <property type="evidence" value="ECO:0007669"/>
    <property type="project" value="UniProtKB-UniRule"/>
</dbReference>
<dbReference type="HAMAP" id="MF_01894">
    <property type="entry name" value="Smc_prok"/>
    <property type="match status" value="1"/>
</dbReference>
<dbReference type="PIRSF" id="PIRSF005719">
    <property type="entry name" value="SMC"/>
    <property type="match status" value="1"/>
</dbReference>
<keyword evidence="5 6" id="KW-0238">DNA-binding</keyword>
<dbReference type="GO" id="GO:0016887">
    <property type="term" value="F:ATP hydrolysis activity"/>
    <property type="evidence" value="ECO:0007669"/>
    <property type="project" value="InterPro"/>
</dbReference>
<sequence length="1118" mass="130480">MKFKKLIIQGFKSFVDKTVIDFPDGITCIVGPNGSGKSNILDAIRWILGEQNPKELRGSDMDDIIFAGSEKRSQSNVASVTLVISDISEELAGKWGSFSEIEITRKYYRDGEREYFINNKRCKLKDIREIFFDTGLGARSISIIEQGKVEKIISASPEEIRVFFDEAAGITRFKEKKKDAEKRLEQAKENLNRVKDIISEVKEKYDALYLQVEKLKNYRELKIRRDLLDKTIYAYNYHSSIIQYQELLKKNDEIQIKLSSSIYEYENLKKQEQNLKDEISKLETELRDKNNGVLSITEEIGGITSEVSVLQNNITTAENAKQHMNEEINSITNRLRDLSLMRESIVKFQDEIKSVVETKRAEIAELENTIEELVNQRNEYKEEIDVNRSRFLDITEKISKIRSNIIKHESEINRLNKDISRLENEKSNILGEISKIESLITDLKIKRDIFFNEQMIIQDSYTREKEIINKIDEDLKSLTDKLSALKVTKSTREQQLKLIEAEVKKQSYGDELSRYFDENELSLLLDYEIDDNIKKFFGDVVVFKTSNRKDVLDKLKGIKTDLKFVFEEELDYLNGRVSTFEFERIDENILRINGIYYKSGSLDKAEYIIGMKKEIVGIKDDIKEISNNIAKFDSELNEIKKIKNEKIEYIKNIENQLKELDKSMSNIDIHIKNNNGIRDNLIKREITIKKEINFCTEELKKIEEGRFRDAQQLEELSKLQKELEEEYDGIKSRIDYYDDKIEELKEQLSDLKVEYSTQLEKLNSSRKEQVHIDKEITSATTKMHHLKDRLTKLMTVDINNWMNLLKINREKLNELEKNRLMMIDEKRLLEQNILDKNEQLKSISSELEDKMKHVKKIEQEFQNIKIRIAQIKTGIENLENRYLEKFNLPIRDEYTEFFKETINLNELKNELLAIENRIEELGPLNMAADQEYLEIEERFRFLSGQKEDIENAIEGINGIIDEIDAKTIESFRETFLDVRKYFKEIFKILFGDGKAEISLANESDILNTGVEIFVQPPGKRLQNMTLLSGGEKAMTACVLLFAMFLYKPSPFCFLDEIDAPLDDANIGRFTKIVQELSSKAQFVIITHNQKTMEVADYLYGVTMQEPGVSKIVSVKMGK</sequence>
<dbReference type="EMBL" id="PNIN01000048">
    <property type="protein sequence ID" value="PMP70821.1"/>
    <property type="molecule type" value="Genomic_DNA"/>
</dbReference>
<evidence type="ECO:0000313" key="8">
    <source>
        <dbReference type="EMBL" id="PMP70821.1"/>
    </source>
</evidence>
<protein>
    <recommendedName>
        <fullName evidence="6">Chromosome partition protein Smc</fullName>
    </recommendedName>
</protein>
<feature type="coiled-coil region" evidence="6">
    <location>
        <begin position="170"/>
        <end position="218"/>
    </location>
</feature>
<dbReference type="Proteomes" id="UP000242881">
    <property type="component" value="Unassembled WGS sequence"/>
</dbReference>
<comment type="similarity">
    <text evidence="6">Belongs to the SMC family.</text>
</comment>
<feature type="binding site" evidence="6">
    <location>
        <begin position="32"/>
        <end position="39"/>
    </location>
    <ligand>
        <name>ATP</name>
        <dbReference type="ChEBI" id="CHEBI:30616"/>
    </ligand>
</feature>
<dbReference type="CDD" id="cd03278">
    <property type="entry name" value="ABC_SMC_barmotin"/>
    <property type="match status" value="1"/>
</dbReference>
<dbReference type="GO" id="GO:0007062">
    <property type="term" value="P:sister chromatid cohesion"/>
    <property type="evidence" value="ECO:0007669"/>
    <property type="project" value="InterPro"/>
</dbReference>
<feature type="coiled-coil region" evidence="6">
    <location>
        <begin position="713"/>
        <end position="765"/>
    </location>
</feature>
<keyword evidence="1 6" id="KW-0963">Cytoplasm</keyword>
<evidence type="ECO:0000256" key="3">
    <source>
        <dbReference type="ARBA" id="ARBA00022840"/>
    </source>
</evidence>
<dbReference type="SUPFAM" id="SSF52540">
    <property type="entry name" value="P-loop containing nucleoside triphosphate hydrolases"/>
    <property type="match status" value="2"/>
</dbReference>